<reference evidence="1" key="1">
    <citation type="submission" date="2021-02" db="EMBL/GenBank/DDBJ databases">
        <authorList>
            <person name="Dougan E. K."/>
            <person name="Rhodes N."/>
            <person name="Thang M."/>
            <person name="Chan C."/>
        </authorList>
    </citation>
    <scope>NUCLEOTIDE SEQUENCE</scope>
</reference>
<dbReference type="Proteomes" id="UP000654075">
    <property type="component" value="Unassembled WGS sequence"/>
</dbReference>
<gene>
    <name evidence="1" type="ORF">PGLA1383_LOCUS43895</name>
</gene>
<evidence type="ECO:0000313" key="1">
    <source>
        <dbReference type="EMBL" id="CAE8627021.1"/>
    </source>
</evidence>
<proteinExistence type="predicted"/>
<keyword evidence="2" id="KW-1185">Reference proteome</keyword>
<accession>A0A813GLD5</accession>
<organism evidence="1 2">
    <name type="scientific">Polarella glacialis</name>
    <name type="common">Dinoflagellate</name>
    <dbReference type="NCBI Taxonomy" id="89957"/>
    <lineage>
        <taxon>Eukaryota</taxon>
        <taxon>Sar</taxon>
        <taxon>Alveolata</taxon>
        <taxon>Dinophyceae</taxon>
        <taxon>Suessiales</taxon>
        <taxon>Suessiaceae</taxon>
        <taxon>Polarella</taxon>
    </lineage>
</organism>
<protein>
    <submittedName>
        <fullName evidence="1">Uncharacterized protein</fullName>
    </submittedName>
</protein>
<dbReference type="EMBL" id="CAJNNV010029092">
    <property type="protein sequence ID" value="CAE8627021.1"/>
    <property type="molecule type" value="Genomic_DNA"/>
</dbReference>
<dbReference type="AlphaFoldDB" id="A0A813GLD5"/>
<name>A0A813GLD5_POLGL</name>
<comment type="caution">
    <text evidence="1">The sequence shown here is derived from an EMBL/GenBank/DDBJ whole genome shotgun (WGS) entry which is preliminary data.</text>
</comment>
<evidence type="ECO:0000313" key="2">
    <source>
        <dbReference type="Proteomes" id="UP000654075"/>
    </source>
</evidence>
<sequence>MVTGLGGHEIFEAALVQASAELGHHHPVVTSARADALRLRKQLAVGKLKEREAGHAFEMLTAIESGDLQLLAGSIQAAAQALGPAHPAVETARQEYIQQRRDFQGQELHP</sequence>